<dbReference type="EMBL" id="FZQP02006566">
    <property type="protein sequence ID" value="VVD03085.1"/>
    <property type="molecule type" value="Genomic_DNA"/>
</dbReference>
<proteinExistence type="predicted"/>
<accession>A0A5E4R0R4</accession>
<protein>
    <submittedName>
        <fullName evidence="3">Uncharacterized protein</fullName>
    </submittedName>
</protein>
<keyword evidence="4" id="KW-1185">Reference proteome</keyword>
<evidence type="ECO:0000256" key="1">
    <source>
        <dbReference type="SAM" id="Phobius"/>
    </source>
</evidence>
<organism evidence="3 4">
    <name type="scientific">Leptidea sinapis</name>
    <dbReference type="NCBI Taxonomy" id="189913"/>
    <lineage>
        <taxon>Eukaryota</taxon>
        <taxon>Metazoa</taxon>
        <taxon>Ecdysozoa</taxon>
        <taxon>Arthropoda</taxon>
        <taxon>Hexapoda</taxon>
        <taxon>Insecta</taxon>
        <taxon>Pterygota</taxon>
        <taxon>Neoptera</taxon>
        <taxon>Endopterygota</taxon>
        <taxon>Lepidoptera</taxon>
        <taxon>Glossata</taxon>
        <taxon>Ditrysia</taxon>
        <taxon>Papilionoidea</taxon>
        <taxon>Pieridae</taxon>
        <taxon>Dismorphiinae</taxon>
        <taxon>Leptidea</taxon>
    </lineage>
</organism>
<evidence type="ECO:0000256" key="2">
    <source>
        <dbReference type="SAM" id="SignalP"/>
    </source>
</evidence>
<keyword evidence="2" id="KW-0732">Signal</keyword>
<name>A0A5E4R0R4_9NEOP</name>
<evidence type="ECO:0000313" key="3">
    <source>
        <dbReference type="EMBL" id="VVD03085.1"/>
    </source>
</evidence>
<feature type="chain" id="PRO_5023051372" evidence="2">
    <location>
        <begin position="23"/>
        <end position="70"/>
    </location>
</feature>
<sequence length="70" mass="7922">MTWPKCSCIVLIIGTLRHPVSGNCKCLTLKIFRHTKSITQGKLSIVMVSYLLYFCIKFAMVSFLPRASIL</sequence>
<feature type="transmembrane region" description="Helical" evidence="1">
    <location>
        <begin position="43"/>
        <end position="64"/>
    </location>
</feature>
<evidence type="ECO:0000313" key="4">
    <source>
        <dbReference type="Proteomes" id="UP000324832"/>
    </source>
</evidence>
<reference evidence="3 4" key="1">
    <citation type="submission" date="2017-07" db="EMBL/GenBank/DDBJ databases">
        <authorList>
            <person name="Talla V."/>
            <person name="Backstrom N."/>
        </authorList>
    </citation>
    <scope>NUCLEOTIDE SEQUENCE [LARGE SCALE GENOMIC DNA]</scope>
</reference>
<dbReference type="Proteomes" id="UP000324832">
    <property type="component" value="Unassembled WGS sequence"/>
</dbReference>
<keyword evidence="1" id="KW-1133">Transmembrane helix</keyword>
<keyword evidence="1" id="KW-0812">Transmembrane</keyword>
<feature type="signal peptide" evidence="2">
    <location>
        <begin position="1"/>
        <end position="22"/>
    </location>
</feature>
<gene>
    <name evidence="3" type="ORF">LSINAPIS_LOCUS13149</name>
</gene>
<dbReference type="AlphaFoldDB" id="A0A5E4R0R4"/>
<keyword evidence="1" id="KW-0472">Membrane</keyword>